<dbReference type="InterPro" id="IPR045527">
    <property type="entry name" value="DUF6470"/>
</dbReference>
<evidence type="ECO:0000313" key="1">
    <source>
        <dbReference type="EMBL" id="RJG24839.1"/>
    </source>
</evidence>
<name>A0A3A3GLN9_PANTH</name>
<proteinExistence type="predicted"/>
<protein>
    <submittedName>
        <fullName evidence="1">Uncharacterized protein</fullName>
    </submittedName>
</protein>
<gene>
    <name evidence="1" type="ORF">DQX05_08325</name>
</gene>
<dbReference type="RefSeq" id="WP_119792587.1">
    <property type="nucleotide sequence ID" value="NZ_QYZD01000005.1"/>
</dbReference>
<dbReference type="AlphaFoldDB" id="A0A3A3GLN9"/>
<organism evidence="1 2">
    <name type="scientific">Paenibacillus thiaminolyticus</name>
    <name type="common">Bacillus thiaminolyticus</name>
    <dbReference type="NCBI Taxonomy" id="49283"/>
    <lineage>
        <taxon>Bacteria</taxon>
        <taxon>Bacillati</taxon>
        <taxon>Bacillota</taxon>
        <taxon>Bacilli</taxon>
        <taxon>Bacillales</taxon>
        <taxon>Paenibacillaceae</taxon>
        <taxon>Paenibacillus</taxon>
    </lineage>
</organism>
<dbReference type="EMBL" id="QYZD01000005">
    <property type="protein sequence ID" value="RJG24839.1"/>
    <property type="molecule type" value="Genomic_DNA"/>
</dbReference>
<evidence type="ECO:0000313" key="2">
    <source>
        <dbReference type="Proteomes" id="UP000266177"/>
    </source>
</evidence>
<accession>A0A3A3GLN9</accession>
<dbReference type="Proteomes" id="UP000266177">
    <property type="component" value="Unassembled WGS sequence"/>
</dbReference>
<reference evidence="1 2" key="1">
    <citation type="submission" date="2018-09" db="EMBL/GenBank/DDBJ databases">
        <title>Paenibacillus SK2017-BO5.</title>
        <authorList>
            <person name="Piskunova J.V."/>
            <person name="Dubiley S.A."/>
            <person name="Severinov K.V."/>
        </authorList>
    </citation>
    <scope>NUCLEOTIDE SEQUENCE [LARGE SCALE GENOMIC DNA]</scope>
    <source>
        <strain evidence="1 2">BO5</strain>
    </source>
</reference>
<dbReference type="OrthoDB" id="2604938at2"/>
<comment type="caution">
    <text evidence="1">The sequence shown here is derived from an EMBL/GenBank/DDBJ whole genome shotgun (WGS) entry which is preliminary data.</text>
</comment>
<sequence length="133" mass="15157">MNISDITRQIQSYSFRYEPAELTIRLRPVEMEADWQPVWDELGLQRPSVAASEQKNMAVQAAVQATQQKAQEGDRLGNIAKSKTTFGQIAFERYMQKGQKEVRIYALPSQSVAIDVRVYPPEIEVQTKGVVRE</sequence>
<dbReference type="Pfam" id="PF20074">
    <property type="entry name" value="DUF6470"/>
    <property type="match status" value="1"/>
</dbReference>